<dbReference type="RefSeq" id="WP_380229373.1">
    <property type="nucleotide sequence ID" value="NZ_JBHSOF010000065.1"/>
</dbReference>
<name>A0ABW0XF52_9ACTN</name>
<gene>
    <name evidence="2" type="ORF">ACFP3U_32690</name>
</gene>
<dbReference type="InterPro" id="IPR038056">
    <property type="entry name" value="YjbR-like_sf"/>
</dbReference>
<sequence>MGSSERKAETPTDGAAPDGAPALDRLRAVCLALPEVAERVSHGEPTWFAGPGRRARAAGRGPPGAGRRARVFVMLADHHHDDRLAFWCPAAAGAQEFLVTEEPERFFRPPYVGHRGWIGVRLDVPPVDWERIEDLVADAHALVTGRGR</sequence>
<dbReference type="Pfam" id="PF04237">
    <property type="entry name" value="YjbR"/>
    <property type="match status" value="1"/>
</dbReference>
<accession>A0ABW0XF52</accession>
<feature type="region of interest" description="Disordered" evidence="1">
    <location>
        <begin position="1"/>
        <end position="20"/>
    </location>
</feature>
<dbReference type="InterPro" id="IPR058532">
    <property type="entry name" value="YjbR/MT2646/Rv2570-like"/>
</dbReference>
<dbReference type="SUPFAM" id="SSF142906">
    <property type="entry name" value="YjbR-like"/>
    <property type="match status" value="1"/>
</dbReference>
<protein>
    <submittedName>
        <fullName evidence="2">MmcQ/YjbR family DNA-binding protein</fullName>
    </submittedName>
</protein>
<evidence type="ECO:0000313" key="2">
    <source>
        <dbReference type="EMBL" id="MFC5667709.1"/>
    </source>
</evidence>
<reference evidence="3" key="1">
    <citation type="journal article" date="2019" name="Int. J. Syst. Evol. Microbiol.">
        <title>The Global Catalogue of Microorganisms (GCM) 10K type strain sequencing project: providing services to taxonomists for standard genome sequencing and annotation.</title>
        <authorList>
            <consortium name="The Broad Institute Genomics Platform"/>
            <consortium name="The Broad Institute Genome Sequencing Center for Infectious Disease"/>
            <person name="Wu L."/>
            <person name="Ma J."/>
        </authorList>
    </citation>
    <scope>NUCLEOTIDE SEQUENCE [LARGE SCALE GENOMIC DNA]</scope>
    <source>
        <strain evidence="3">CGMCC 4.1437</strain>
    </source>
</reference>
<evidence type="ECO:0000256" key="1">
    <source>
        <dbReference type="SAM" id="MobiDB-lite"/>
    </source>
</evidence>
<feature type="compositionally biased region" description="Basic and acidic residues" evidence="1">
    <location>
        <begin position="1"/>
        <end position="10"/>
    </location>
</feature>
<organism evidence="2 3">
    <name type="scientific">Kitasatospora misakiensis</name>
    <dbReference type="NCBI Taxonomy" id="67330"/>
    <lineage>
        <taxon>Bacteria</taxon>
        <taxon>Bacillati</taxon>
        <taxon>Actinomycetota</taxon>
        <taxon>Actinomycetes</taxon>
        <taxon>Kitasatosporales</taxon>
        <taxon>Streptomycetaceae</taxon>
        <taxon>Kitasatospora</taxon>
    </lineage>
</organism>
<dbReference type="Gene3D" id="3.90.1150.30">
    <property type="match status" value="1"/>
</dbReference>
<comment type="caution">
    <text evidence="2">The sequence shown here is derived from an EMBL/GenBank/DDBJ whole genome shotgun (WGS) entry which is preliminary data.</text>
</comment>
<dbReference type="GO" id="GO:0003677">
    <property type="term" value="F:DNA binding"/>
    <property type="evidence" value="ECO:0007669"/>
    <property type="project" value="UniProtKB-KW"/>
</dbReference>
<keyword evidence="2" id="KW-0238">DNA-binding</keyword>
<proteinExistence type="predicted"/>
<feature type="compositionally biased region" description="Low complexity" evidence="1">
    <location>
        <begin position="11"/>
        <end position="20"/>
    </location>
</feature>
<dbReference type="EMBL" id="JBHSOF010000065">
    <property type="protein sequence ID" value="MFC5667709.1"/>
    <property type="molecule type" value="Genomic_DNA"/>
</dbReference>
<dbReference type="Proteomes" id="UP001595975">
    <property type="component" value="Unassembled WGS sequence"/>
</dbReference>
<evidence type="ECO:0000313" key="3">
    <source>
        <dbReference type="Proteomes" id="UP001595975"/>
    </source>
</evidence>
<keyword evidence="3" id="KW-1185">Reference proteome</keyword>